<sequence>MAQAPNKIKKIWKWIGGIFLLFLLLLGSFALYFSLRWKPLLAGKIKEGVDQASRHLYKVDFKDIHLNLLTGSAALDGLTLVPDTAVFRELKRQGKAPMHLFELQIGRLQIRRVGVLKAWLHKEIDISSILLDKPSIRMIRYGVPVKKDATTNKQNLYELLSKSLKSIQVDQVRVQDADMAYLSGASGKKLHEVKKLNIKVQDLLLDARSEQDSSRVYGAKDISFELAGYHARTKDNMYTLKADSLSGSVNKGTLMLKDFRMVPMYPELAFSRKYKTQKDRYDLHFQRLEMKGLDFSGFNLEGSLHAGLLKAGPAKVNVFMNRELPPVGFDKGKNYPQLALRRLALPLTIDTVLLQHIDVAYTEYNPIAQKKGTVELGNLQGRILNVTNDSLQLLHKNHALATLNTRVLNAAALFVKIDFKLDSKNADFHYQGHIGAMDMKALNPLAESLGLVKIEQGQVQKADFDVQANLKGSRGKMNFYYTALKVALLKETEEGAAPKKKGFLSFLANKLVIKDANPSKGEKVRTAEIRFERTPAASFFNLLWKSVFTGIRETVGIGMVPVKSPEKAYEKVKDKKQERKEKQH</sequence>
<evidence type="ECO:0000313" key="2">
    <source>
        <dbReference type="Proteomes" id="UP000248198"/>
    </source>
</evidence>
<dbReference type="EMBL" id="QKLU01000002">
    <property type="protein sequence ID" value="PYF76035.1"/>
    <property type="molecule type" value="Genomic_DNA"/>
</dbReference>
<comment type="caution">
    <text evidence="1">The sequence shown here is derived from an EMBL/GenBank/DDBJ whole genome shotgun (WGS) entry which is preliminary data.</text>
</comment>
<dbReference type="RefSeq" id="WP_110828836.1">
    <property type="nucleotide sequence ID" value="NZ_QKLU01000002.1"/>
</dbReference>
<evidence type="ECO:0008006" key="3">
    <source>
        <dbReference type="Google" id="ProtNLM"/>
    </source>
</evidence>
<protein>
    <recommendedName>
        <fullName evidence="3">AsmA-like protein</fullName>
    </recommendedName>
</protein>
<dbReference type="OrthoDB" id="814802at2"/>
<dbReference type="Proteomes" id="UP000248198">
    <property type="component" value="Unassembled WGS sequence"/>
</dbReference>
<organism evidence="1 2">
    <name type="scientific">Pedobacter nutrimenti</name>
    <dbReference type="NCBI Taxonomy" id="1241337"/>
    <lineage>
        <taxon>Bacteria</taxon>
        <taxon>Pseudomonadati</taxon>
        <taxon>Bacteroidota</taxon>
        <taxon>Sphingobacteriia</taxon>
        <taxon>Sphingobacteriales</taxon>
        <taxon>Sphingobacteriaceae</taxon>
        <taxon>Pedobacter</taxon>
    </lineage>
</organism>
<reference evidence="1 2" key="1">
    <citation type="submission" date="2018-06" db="EMBL/GenBank/DDBJ databases">
        <title>Genomic Encyclopedia of Archaeal and Bacterial Type Strains, Phase II (KMG-II): from individual species to whole genera.</title>
        <authorList>
            <person name="Goeker M."/>
        </authorList>
    </citation>
    <scope>NUCLEOTIDE SEQUENCE [LARGE SCALE GENOMIC DNA]</scope>
    <source>
        <strain evidence="1 2">DSM 27372</strain>
    </source>
</reference>
<evidence type="ECO:0000313" key="1">
    <source>
        <dbReference type="EMBL" id="PYF76035.1"/>
    </source>
</evidence>
<accession>A0A318UPK9</accession>
<gene>
    <name evidence="1" type="ORF">B0O44_102591</name>
</gene>
<proteinExistence type="predicted"/>
<name>A0A318UPK9_9SPHI</name>
<keyword evidence="2" id="KW-1185">Reference proteome</keyword>
<dbReference type="AlphaFoldDB" id="A0A318UPK9"/>